<evidence type="ECO:0000256" key="8">
    <source>
        <dbReference type="ARBA" id="ARBA00023286"/>
    </source>
</evidence>
<dbReference type="Proteomes" id="UP000663829">
    <property type="component" value="Unassembled WGS sequence"/>
</dbReference>
<evidence type="ECO:0000256" key="4">
    <source>
        <dbReference type="ARBA" id="ARBA00022692"/>
    </source>
</evidence>
<organism evidence="11 13">
    <name type="scientific">Didymodactylos carnosus</name>
    <dbReference type="NCBI Taxonomy" id="1234261"/>
    <lineage>
        <taxon>Eukaryota</taxon>
        <taxon>Metazoa</taxon>
        <taxon>Spiralia</taxon>
        <taxon>Gnathifera</taxon>
        <taxon>Rotifera</taxon>
        <taxon>Eurotatoria</taxon>
        <taxon>Bdelloidea</taxon>
        <taxon>Philodinida</taxon>
        <taxon>Philodinidae</taxon>
        <taxon>Didymodactylos</taxon>
    </lineage>
</organism>
<dbReference type="PANTHER" id="PTHR10125:SF31">
    <property type="entry name" value="P2X RECEPTOR E"/>
    <property type="match status" value="1"/>
</dbReference>
<evidence type="ECO:0000256" key="9">
    <source>
        <dbReference type="ARBA" id="ARBA00023303"/>
    </source>
</evidence>
<evidence type="ECO:0000256" key="3">
    <source>
        <dbReference type="ARBA" id="ARBA00022448"/>
    </source>
</evidence>
<evidence type="ECO:0000313" key="13">
    <source>
        <dbReference type="Proteomes" id="UP000663829"/>
    </source>
</evidence>
<evidence type="ECO:0000256" key="2">
    <source>
        <dbReference type="ARBA" id="ARBA00009848"/>
    </source>
</evidence>
<dbReference type="OrthoDB" id="494673at2759"/>
<keyword evidence="6" id="KW-0406">Ion transport</keyword>
<dbReference type="Pfam" id="PF00864">
    <property type="entry name" value="P2X_receptor"/>
    <property type="match status" value="1"/>
</dbReference>
<dbReference type="GO" id="GO:0016020">
    <property type="term" value="C:membrane"/>
    <property type="evidence" value="ECO:0007669"/>
    <property type="project" value="TreeGrafter"/>
</dbReference>
<evidence type="ECO:0000256" key="5">
    <source>
        <dbReference type="ARBA" id="ARBA00022989"/>
    </source>
</evidence>
<reference evidence="11" key="1">
    <citation type="submission" date="2021-02" db="EMBL/GenBank/DDBJ databases">
        <authorList>
            <person name="Nowell W R."/>
        </authorList>
    </citation>
    <scope>NUCLEOTIDE SEQUENCE</scope>
</reference>
<gene>
    <name evidence="11" type="ORF">GPM918_LOCUS35793</name>
    <name evidence="12" type="ORF">SRO942_LOCUS36516</name>
</gene>
<dbReference type="PANTHER" id="PTHR10125">
    <property type="entry name" value="P2X PURINOCEPTOR"/>
    <property type="match status" value="1"/>
</dbReference>
<evidence type="ECO:0000256" key="6">
    <source>
        <dbReference type="ARBA" id="ARBA00023065"/>
    </source>
</evidence>
<keyword evidence="5 10" id="KW-1133">Transmembrane helix</keyword>
<keyword evidence="13" id="KW-1185">Reference proteome</keyword>
<comment type="subcellular location">
    <subcellularLocation>
        <location evidence="1">Endomembrane system</location>
    </subcellularLocation>
</comment>
<sequence>MSTCIPLPVSNVFNSKTIKSAVYDFVTDYETPKIVTIRSAKFTLLLRISQVIILLYGVLYLLLYQKGYQKQDSSIVSSVTLKVKGIGYVESLKNQTTIIDGTDYVIPPLENAAVFIMSCYIRTEQKRMTCEESKYIDNAHCTRNEQCVANNYQFLHTNGRWTGRCLIRLNQTVGLCEIEGWCPVEDDLAQRELIEGVLNFTIFLKNFVEFPGFKVIRKNFHDNMSPCLYHDIHDKSCPIFRLSTIIESAETDQAERELMLKFGGVIKIKLNWDCNFDFNVKKCVPVYSFGRLDAKFKAENFSKGFNFRYVDLII</sequence>
<dbReference type="EMBL" id="CAJNOQ010021049">
    <property type="protein sequence ID" value="CAF1479819.1"/>
    <property type="molecule type" value="Genomic_DNA"/>
</dbReference>
<evidence type="ECO:0000256" key="1">
    <source>
        <dbReference type="ARBA" id="ARBA00004308"/>
    </source>
</evidence>
<dbReference type="InterPro" id="IPR059116">
    <property type="entry name" value="P2X_receptor"/>
</dbReference>
<keyword evidence="8" id="KW-1071">Ligand-gated ion channel</keyword>
<keyword evidence="9" id="KW-0407">Ion channel</keyword>
<dbReference type="GO" id="GO:0098794">
    <property type="term" value="C:postsynapse"/>
    <property type="evidence" value="ECO:0007669"/>
    <property type="project" value="GOC"/>
</dbReference>
<dbReference type="AlphaFoldDB" id="A0A815RML9"/>
<evidence type="ECO:0008006" key="14">
    <source>
        <dbReference type="Google" id="ProtNLM"/>
    </source>
</evidence>
<evidence type="ECO:0000313" key="12">
    <source>
        <dbReference type="EMBL" id="CAF4345147.1"/>
    </source>
</evidence>
<proteinExistence type="inferred from homology"/>
<evidence type="ECO:0000256" key="10">
    <source>
        <dbReference type="SAM" id="Phobius"/>
    </source>
</evidence>
<keyword evidence="4 10" id="KW-0812">Transmembrane</keyword>
<comment type="similarity">
    <text evidence="2">Belongs to the P2X receptor family.</text>
</comment>
<dbReference type="GO" id="GO:0004931">
    <property type="term" value="F:extracellularly ATP-gated monoatomic cation channel activity"/>
    <property type="evidence" value="ECO:0007669"/>
    <property type="project" value="TreeGrafter"/>
</dbReference>
<evidence type="ECO:0000256" key="7">
    <source>
        <dbReference type="ARBA" id="ARBA00023136"/>
    </source>
</evidence>
<dbReference type="Proteomes" id="UP000681722">
    <property type="component" value="Unassembled WGS sequence"/>
</dbReference>
<keyword evidence="7 10" id="KW-0472">Membrane</keyword>
<dbReference type="InterPro" id="IPR027309">
    <property type="entry name" value="P2X_extracellular_dom_sf"/>
</dbReference>
<accession>A0A815RML9</accession>
<dbReference type="Gene3D" id="1.10.287.940">
    <property type="entry name" value="atp-gated p2x4 ion channel"/>
    <property type="match status" value="1"/>
</dbReference>
<comment type="caution">
    <text evidence="11">The sequence shown here is derived from an EMBL/GenBank/DDBJ whole genome shotgun (WGS) entry which is preliminary data.</text>
</comment>
<dbReference type="GO" id="GO:0012505">
    <property type="term" value="C:endomembrane system"/>
    <property type="evidence" value="ECO:0007669"/>
    <property type="project" value="UniProtKB-SubCell"/>
</dbReference>
<dbReference type="GO" id="GO:0070588">
    <property type="term" value="P:calcium ion transmembrane transport"/>
    <property type="evidence" value="ECO:0007669"/>
    <property type="project" value="TreeGrafter"/>
</dbReference>
<evidence type="ECO:0000313" key="11">
    <source>
        <dbReference type="EMBL" id="CAF1479819.1"/>
    </source>
</evidence>
<keyword evidence="3" id="KW-0813">Transport</keyword>
<feature type="transmembrane region" description="Helical" evidence="10">
    <location>
        <begin position="44"/>
        <end position="64"/>
    </location>
</feature>
<protein>
    <recommendedName>
        <fullName evidence="14">Purinergic receptor</fullName>
    </recommendedName>
</protein>
<name>A0A815RML9_9BILA</name>
<dbReference type="EMBL" id="CAJOBC010086523">
    <property type="protein sequence ID" value="CAF4345147.1"/>
    <property type="molecule type" value="Genomic_DNA"/>
</dbReference>
<dbReference type="Gene3D" id="2.60.490.10">
    <property type="entry name" value="atp-gated p2x4 ion channel domain"/>
    <property type="match status" value="1"/>
</dbReference>